<proteinExistence type="predicted"/>
<evidence type="ECO:0000313" key="2">
    <source>
        <dbReference type="Proteomes" id="UP000886602"/>
    </source>
</evidence>
<sequence length="82" mass="9331">MDSAQSNQRFDTLTAQVVDSVIMYLTADGKVANAHHYMNIRCVPDSVQSRVLNQTAVIRHKSLQLLQHTIRGMFEIELRSKC</sequence>
<accession>A0A9D7F7S2</accession>
<comment type="caution">
    <text evidence="1">The sequence shown here is derived from an EMBL/GenBank/DDBJ whole genome shotgun (WGS) entry which is preliminary data.</text>
</comment>
<name>A0A9D7F7S2_9RHOO</name>
<reference evidence="1" key="1">
    <citation type="submission" date="2020-10" db="EMBL/GenBank/DDBJ databases">
        <title>Connecting structure to function with the recovery of over 1000 high-quality activated sludge metagenome-assembled genomes encoding full-length rRNA genes using long-read sequencing.</title>
        <authorList>
            <person name="Singleton C.M."/>
            <person name="Petriglieri F."/>
            <person name="Kristensen J.M."/>
            <person name="Kirkegaard R.H."/>
            <person name="Michaelsen T.Y."/>
            <person name="Andersen M.H."/>
            <person name="Karst S.M."/>
            <person name="Dueholm M.S."/>
            <person name="Nielsen P.H."/>
            <person name="Albertsen M."/>
        </authorList>
    </citation>
    <scope>NUCLEOTIDE SEQUENCE</scope>
    <source>
        <strain evidence="1">EsbW_18-Q3-R4-48_MAXAC.044</strain>
    </source>
</reference>
<evidence type="ECO:0000313" key="1">
    <source>
        <dbReference type="EMBL" id="MBK7423592.1"/>
    </source>
</evidence>
<protein>
    <submittedName>
        <fullName evidence="1">Uncharacterized protein</fullName>
    </submittedName>
</protein>
<gene>
    <name evidence="1" type="ORF">IPJ48_11090</name>
</gene>
<dbReference type="AlphaFoldDB" id="A0A9D7F7S2"/>
<dbReference type="EMBL" id="JADJNC010000016">
    <property type="protein sequence ID" value="MBK7423592.1"/>
    <property type="molecule type" value="Genomic_DNA"/>
</dbReference>
<organism evidence="1 2">
    <name type="scientific">Candidatus Propionivibrio dominans</name>
    <dbReference type="NCBI Taxonomy" id="2954373"/>
    <lineage>
        <taxon>Bacteria</taxon>
        <taxon>Pseudomonadati</taxon>
        <taxon>Pseudomonadota</taxon>
        <taxon>Betaproteobacteria</taxon>
        <taxon>Rhodocyclales</taxon>
        <taxon>Rhodocyclaceae</taxon>
        <taxon>Propionivibrio</taxon>
    </lineage>
</organism>
<dbReference type="Proteomes" id="UP000886602">
    <property type="component" value="Unassembled WGS sequence"/>
</dbReference>